<name>A0ABR3KSW2_TRISP</name>
<comment type="caution">
    <text evidence="1">The sequence shown here is derived from an EMBL/GenBank/DDBJ whole genome shotgun (WGS) entry which is preliminary data.</text>
</comment>
<accession>A0ABR3KSW2</accession>
<evidence type="ECO:0000313" key="2">
    <source>
        <dbReference type="Proteomes" id="UP001558632"/>
    </source>
</evidence>
<keyword evidence="1" id="KW-0418">Kinase</keyword>
<dbReference type="GO" id="GO:0016301">
    <property type="term" value="F:kinase activity"/>
    <property type="evidence" value="ECO:0007669"/>
    <property type="project" value="UniProtKB-KW"/>
</dbReference>
<protein>
    <submittedName>
        <fullName evidence="1">Glycerol kinase</fullName>
    </submittedName>
</protein>
<keyword evidence="1" id="KW-0808">Transferase</keyword>
<evidence type="ECO:0000313" key="1">
    <source>
        <dbReference type="EMBL" id="KAL1243502.1"/>
    </source>
</evidence>
<gene>
    <name evidence="1" type="ORF">TSPI_03530</name>
</gene>
<dbReference type="EMBL" id="JBEUSY010000170">
    <property type="protein sequence ID" value="KAL1243502.1"/>
    <property type="molecule type" value="Genomic_DNA"/>
</dbReference>
<organism evidence="1 2">
    <name type="scientific">Trichinella spiralis</name>
    <name type="common">Trichina worm</name>
    <dbReference type="NCBI Taxonomy" id="6334"/>
    <lineage>
        <taxon>Eukaryota</taxon>
        <taxon>Metazoa</taxon>
        <taxon>Ecdysozoa</taxon>
        <taxon>Nematoda</taxon>
        <taxon>Enoplea</taxon>
        <taxon>Dorylaimia</taxon>
        <taxon>Trichinellida</taxon>
        <taxon>Trichinellidae</taxon>
        <taxon>Trichinella</taxon>
    </lineage>
</organism>
<sequence>MAVEGKVRILPKLRKEVLEQWTRKMEQIKKNCRICEENRRSLLHSCEFSVESPEKKLTMNDKRRERSD</sequence>
<dbReference type="Proteomes" id="UP001558632">
    <property type="component" value="Unassembled WGS sequence"/>
</dbReference>
<keyword evidence="2" id="KW-1185">Reference proteome</keyword>
<reference evidence="1 2" key="1">
    <citation type="submission" date="2024-07" db="EMBL/GenBank/DDBJ databases">
        <title>Enhanced genomic and transcriptomic resources for Trichinella pseudospiralis and T. spiralis underpin the discovery of pronounced molecular differences between stages and species.</title>
        <authorList>
            <person name="Pasi K.K."/>
            <person name="La Rosa G."/>
            <person name="Gomez-Morales M.A."/>
            <person name="Tosini F."/>
            <person name="Sumanam S."/>
            <person name="Young N.D."/>
            <person name="Chang B.C."/>
            <person name="Robin G.B."/>
        </authorList>
    </citation>
    <scope>NUCLEOTIDE SEQUENCE [LARGE SCALE GENOMIC DNA]</scope>
    <source>
        <strain evidence="1">ISS534</strain>
    </source>
</reference>
<proteinExistence type="predicted"/>